<dbReference type="EMBL" id="CP009043">
    <property type="protein sequence ID" value="AII15484.1"/>
    <property type="molecule type" value="Genomic_DNA"/>
</dbReference>
<dbReference type="AlphaFoldDB" id="A0A076FI30"/>
<evidence type="ECO:0000313" key="2">
    <source>
        <dbReference type="Proteomes" id="UP000028486"/>
    </source>
</evidence>
<sequence>MLKAGLAGVLVLILAGCATKWEAPATPKFGQKSFELVCDKERYMLYVSDELNFVLLDAFLTPVVSKKLENGAFQNTKFLPPNAKFDEIFIGILNMIKNEEKISLIKAKKLTCKAKEL</sequence>
<dbReference type="KEGG" id="caj:CIG1485E_1675"/>
<organism evidence="1 2">
    <name type="scientific">Campylobacter iguaniorum</name>
    <dbReference type="NCBI Taxonomy" id="1244531"/>
    <lineage>
        <taxon>Bacteria</taxon>
        <taxon>Pseudomonadati</taxon>
        <taxon>Campylobacterota</taxon>
        <taxon>Epsilonproteobacteria</taxon>
        <taxon>Campylobacterales</taxon>
        <taxon>Campylobacteraceae</taxon>
        <taxon>Campylobacter</taxon>
    </lineage>
</organism>
<dbReference type="eggNOG" id="ENOG502ZSQC">
    <property type="taxonomic scope" value="Bacteria"/>
</dbReference>
<dbReference type="PROSITE" id="PS51257">
    <property type="entry name" value="PROKAR_LIPOPROTEIN"/>
    <property type="match status" value="1"/>
</dbReference>
<accession>A0A076FI30</accession>
<reference evidence="2" key="1">
    <citation type="journal article" date="2014" name="Genome Announc.">
        <title>Complete Genome Sequence of Campylobacter iguaniorum Strain 1485ET, Isolated from a Bearded Dragon (Pogona vitticeps).</title>
        <authorList>
            <person name="Gilbert M.J."/>
            <person name="Miller W.G."/>
            <person name="Yee E."/>
            <person name="Kik M."/>
            <person name="Wagenaar J.A."/>
            <person name="Duim B."/>
        </authorList>
    </citation>
    <scope>NUCLEOTIDE SEQUENCE [LARGE SCALE GENOMIC DNA]</scope>
    <source>
        <strain evidence="2">1485E</strain>
    </source>
</reference>
<dbReference type="OrthoDB" id="5355428at2"/>
<evidence type="ECO:0000313" key="1">
    <source>
        <dbReference type="EMBL" id="AII15484.1"/>
    </source>
</evidence>
<proteinExistence type="predicted"/>
<dbReference type="HOGENOM" id="CLU_2080439_0_0_7"/>
<protein>
    <recommendedName>
        <fullName evidence="3">Lipoprotein</fullName>
    </recommendedName>
</protein>
<evidence type="ECO:0008006" key="3">
    <source>
        <dbReference type="Google" id="ProtNLM"/>
    </source>
</evidence>
<keyword evidence="2" id="KW-1185">Reference proteome</keyword>
<gene>
    <name evidence="1" type="ORF">CIG1485E_1675</name>
</gene>
<dbReference type="Proteomes" id="UP000028486">
    <property type="component" value="Chromosome"/>
</dbReference>
<dbReference type="RefSeq" id="WP_038455386.1">
    <property type="nucleotide sequence ID" value="NZ_CP009043.1"/>
</dbReference>
<name>A0A076FI30_9BACT</name>